<name>A0ACB9ZE55_9PEZI</name>
<dbReference type="Proteomes" id="UP001497700">
    <property type="component" value="Unassembled WGS sequence"/>
</dbReference>
<proteinExistence type="predicted"/>
<evidence type="ECO:0000313" key="1">
    <source>
        <dbReference type="EMBL" id="KAI4869851.1"/>
    </source>
</evidence>
<protein>
    <submittedName>
        <fullName evidence="1">Uncharacterized protein</fullName>
    </submittedName>
</protein>
<comment type="caution">
    <text evidence="1">The sequence shown here is derived from an EMBL/GenBank/DDBJ whole genome shotgun (WGS) entry which is preliminary data.</text>
</comment>
<evidence type="ECO:0000313" key="2">
    <source>
        <dbReference type="Proteomes" id="UP001497700"/>
    </source>
</evidence>
<dbReference type="EMBL" id="MU393427">
    <property type="protein sequence ID" value="KAI4869851.1"/>
    <property type="molecule type" value="Genomic_DNA"/>
</dbReference>
<sequence length="597" mass="67971">METSRPTPTHDTAHRLVVGIDFGTTYSGVGWAHTAMQRNTSTWITNWPSNRSNSGRMYSAKVPTQLRYLSDNQVEWGYQIPHDVPPQDVLSLFKLGLDPARFRRPVEDLGKPLNFENVDQNITDYLSGLYQHFQRTVQRQIGQPVFNSVPLHFVLTVPAIWSENARQRTLNAFERVPNLPVGHITTLVSEPEAAAISSIQQLVKPDLKLGDSLVVVDAGGGTVDLITYTITSLDPMLEVVEATEGTGDFCGSSRINDRFIQLITSRFSSEEGWNEDVLHDAVDHFETKTKRSFSMDTLTRYETFYIPMHMSPNEELGINRRRRLVLKAEELHMLFEPEVVRITHLVKEQIALSGVSIRKVLLVGGFGSSMYLRERLQVAIRDSSSIRNEIEVIQPPNSWASTVNGAVLKGLSLARSKNYDVPTIKARSARKHYGHEVWMHYDSEKHESLYMKRVYDGMAGVWMVLVMDWSINRGDLVSENRPFTRTFHNYQPVSTGRPRSIIFTVFADRSSKEAPLARDNNVQVLCYVTANLDDIPESELGKNLGVDKVLYYDLEFQIEAVYRSASTEKTIRYGDNGIRVRLRWMDLIAKYKHTMLL</sequence>
<accession>A0ACB9ZE55</accession>
<organism evidence="1 2">
    <name type="scientific">Hypoxylon rubiginosum</name>
    <dbReference type="NCBI Taxonomy" id="110542"/>
    <lineage>
        <taxon>Eukaryota</taxon>
        <taxon>Fungi</taxon>
        <taxon>Dikarya</taxon>
        <taxon>Ascomycota</taxon>
        <taxon>Pezizomycotina</taxon>
        <taxon>Sordariomycetes</taxon>
        <taxon>Xylariomycetidae</taxon>
        <taxon>Xylariales</taxon>
        <taxon>Hypoxylaceae</taxon>
        <taxon>Hypoxylon</taxon>
    </lineage>
</organism>
<gene>
    <name evidence="1" type="ORF">F4820DRAFT_455538</name>
</gene>
<keyword evidence="2" id="KW-1185">Reference proteome</keyword>
<reference evidence="1 2" key="1">
    <citation type="journal article" date="2022" name="New Phytol.">
        <title>Ecological generalism drives hyperdiversity of secondary metabolite gene clusters in xylarialean endophytes.</title>
        <authorList>
            <person name="Franco M.E.E."/>
            <person name="Wisecaver J.H."/>
            <person name="Arnold A.E."/>
            <person name="Ju Y.M."/>
            <person name="Slot J.C."/>
            <person name="Ahrendt S."/>
            <person name="Moore L.P."/>
            <person name="Eastman K.E."/>
            <person name="Scott K."/>
            <person name="Konkel Z."/>
            <person name="Mondo S.J."/>
            <person name="Kuo A."/>
            <person name="Hayes R.D."/>
            <person name="Haridas S."/>
            <person name="Andreopoulos B."/>
            <person name="Riley R."/>
            <person name="LaButti K."/>
            <person name="Pangilinan J."/>
            <person name="Lipzen A."/>
            <person name="Amirebrahimi M."/>
            <person name="Yan J."/>
            <person name="Adam C."/>
            <person name="Keymanesh K."/>
            <person name="Ng V."/>
            <person name="Louie K."/>
            <person name="Northen T."/>
            <person name="Drula E."/>
            <person name="Henrissat B."/>
            <person name="Hsieh H.M."/>
            <person name="Youens-Clark K."/>
            <person name="Lutzoni F."/>
            <person name="Miadlikowska J."/>
            <person name="Eastwood D.C."/>
            <person name="Hamelin R.C."/>
            <person name="Grigoriev I.V."/>
            <person name="U'Ren J.M."/>
        </authorList>
    </citation>
    <scope>NUCLEOTIDE SEQUENCE [LARGE SCALE GENOMIC DNA]</scope>
    <source>
        <strain evidence="1 2">CBS 119005</strain>
    </source>
</reference>